<evidence type="ECO:0000313" key="2">
    <source>
        <dbReference type="EMBL" id="SMP56761.1"/>
    </source>
</evidence>
<accession>A0AA46AJ27</accession>
<keyword evidence="1" id="KW-0472">Membrane</keyword>
<feature type="transmembrane region" description="Helical" evidence="1">
    <location>
        <begin position="6"/>
        <end position="24"/>
    </location>
</feature>
<keyword evidence="1" id="KW-1133">Transmembrane helix</keyword>
<feature type="transmembrane region" description="Helical" evidence="1">
    <location>
        <begin position="335"/>
        <end position="355"/>
    </location>
</feature>
<name>A0AA46AJ27_9CLOT</name>
<dbReference type="AlphaFoldDB" id="A0AA46AJ27"/>
<feature type="transmembrane region" description="Helical" evidence="1">
    <location>
        <begin position="31"/>
        <end position="49"/>
    </location>
</feature>
<evidence type="ECO:0000256" key="1">
    <source>
        <dbReference type="SAM" id="Phobius"/>
    </source>
</evidence>
<protein>
    <submittedName>
        <fullName evidence="2">Oligosaccharide repeat unit polymerase</fullName>
    </submittedName>
</protein>
<dbReference type="RefSeq" id="WP_283409275.1">
    <property type="nucleotide sequence ID" value="NZ_FXUF01000006.1"/>
</dbReference>
<proteinExistence type="predicted"/>
<keyword evidence="3" id="KW-1185">Reference proteome</keyword>
<feature type="transmembrane region" description="Helical" evidence="1">
    <location>
        <begin position="375"/>
        <end position="401"/>
    </location>
</feature>
<sequence>MNFWGYFLFSFFAIYLYMVFYWITKDVLNPPGIMISIWLFFAGVSHLNLGSFQRDWIPETYWAIILSAFSMTIAGLLLLKGRRARLVSLSSRRREMPLKNMMLTYKFNKLYYVWACVSLFSAVWVIFEQGIDITYFFTVTLEGNKGQWQKSNIVFIEYFSFMLPHISIISFFQIIFGRCKNRLEKHFNIFIIGASLYFTLFVMVSRGTAIIQLLGYLYIANRKKRLSFGRLGRVLVAIIFLFGAFSLLRWQDPTVGTIYSGRTDSLIFNSVYNYIVYCYQNLDTLIREGTPYTIYKYVFASISQALGLSSSSELRYISTGGFNAVPFIFGHYHDLGMIGVIIYPVIIVWMMSTLYNMSNRNEAYSIVLAMFQKGVFSVFFGDYILLFNAQNLAMVIAFLIIRSSLRDKREQIHRDGALIIQ</sequence>
<reference evidence="2" key="1">
    <citation type="submission" date="2017-05" db="EMBL/GenBank/DDBJ databases">
        <authorList>
            <person name="Varghese N."/>
            <person name="Submissions S."/>
        </authorList>
    </citation>
    <scope>NUCLEOTIDE SEQUENCE</scope>
    <source>
        <strain evidence="2">Su22</strain>
    </source>
</reference>
<keyword evidence="1" id="KW-0812">Transmembrane</keyword>
<evidence type="ECO:0000313" key="3">
    <source>
        <dbReference type="Proteomes" id="UP001158066"/>
    </source>
</evidence>
<feature type="transmembrane region" description="Helical" evidence="1">
    <location>
        <begin position="110"/>
        <end position="127"/>
    </location>
</feature>
<comment type="caution">
    <text evidence="2">The sequence shown here is derived from an EMBL/GenBank/DDBJ whole genome shotgun (WGS) entry which is preliminary data.</text>
</comment>
<dbReference type="EMBL" id="FXUF01000006">
    <property type="protein sequence ID" value="SMP56761.1"/>
    <property type="molecule type" value="Genomic_DNA"/>
</dbReference>
<feature type="transmembrane region" description="Helical" evidence="1">
    <location>
        <begin position="231"/>
        <end position="250"/>
    </location>
</feature>
<dbReference type="Proteomes" id="UP001158066">
    <property type="component" value="Unassembled WGS sequence"/>
</dbReference>
<feature type="transmembrane region" description="Helical" evidence="1">
    <location>
        <begin position="61"/>
        <end position="79"/>
    </location>
</feature>
<gene>
    <name evidence="2" type="ORF">SAMN06296020_106107</name>
</gene>
<dbReference type="NCBIfam" id="TIGR04370">
    <property type="entry name" value="glyco_rpt_poly"/>
    <property type="match status" value="1"/>
</dbReference>
<feature type="transmembrane region" description="Helical" evidence="1">
    <location>
        <begin position="158"/>
        <end position="177"/>
    </location>
</feature>
<organism evidence="2 3">
    <name type="scientific">Anoxynatronum buryatiense</name>
    <dbReference type="NCBI Taxonomy" id="489973"/>
    <lineage>
        <taxon>Bacteria</taxon>
        <taxon>Bacillati</taxon>
        <taxon>Bacillota</taxon>
        <taxon>Clostridia</taxon>
        <taxon>Eubacteriales</taxon>
        <taxon>Clostridiaceae</taxon>
        <taxon>Anoxynatronum</taxon>
    </lineage>
</organism>
<feature type="transmembrane region" description="Helical" evidence="1">
    <location>
        <begin position="189"/>
        <end position="219"/>
    </location>
</feature>